<gene>
    <name evidence="2" type="ordered locus">Tfu_2174</name>
</gene>
<dbReference type="HOGENOM" id="CLU_082825_1_0_11"/>
<organism evidence="2">
    <name type="scientific">Thermobifida fusca (strain YX)</name>
    <dbReference type="NCBI Taxonomy" id="269800"/>
    <lineage>
        <taxon>Bacteria</taxon>
        <taxon>Bacillati</taxon>
        <taxon>Actinomycetota</taxon>
        <taxon>Actinomycetes</taxon>
        <taxon>Streptosporangiales</taxon>
        <taxon>Nocardiopsidaceae</taxon>
        <taxon>Thermobifida</taxon>
    </lineage>
</organism>
<dbReference type="eggNOG" id="COG3506">
    <property type="taxonomic scope" value="Bacteria"/>
</dbReference>
<evidence type="ECO:0000256" key="1">
    <source>
        <dbReference type="SAM" id="MobiDB-lite"/>
    </source>
</evidence>
<dbReference type="Pfam" id="PF07081">
    <property type="entry name" value="DUF1349"/>
    <property type="match status" value="1"/>
</dbReference>
<dbReference type="EMBL" id="CP000088">
    <property type="protein sequence ID" value="AAZ56207.1"/>
    <property type="molecule type" value="Genomic_DNA"/>
</dbReference>
<feature type="region of interest" description="Disordered" evidence="1">
    <location>
        <begin position="21"/>
        <end position="48"/>
    </location>
</feature>
<accession>Q47MW2</accession>
<name>Q47MW2_THEFY</name>
<dbReference type="STRING" id="269800.Tfu_2174"/>
<dbReference type="PANTHER" id="PTHR35332:SF2">
    <property type="entry name" value="REGULATION OF ENOLASE PROTEIN 1"/>
    <property type="match status" value="1"/>
</dbReference>
<protein>
    <submittedName>
        <fullName evidence="2">Similar to Uncharacterized conserved protein</fullName>
    </submittedName>
</protein>
<reference evidence="2" key="1">
    <citation type="submission" date="2005-07" db="EMBL/GenBank/DDBJ databases">
        <title>Complete sequence of Thermobifida fusca YX.</title>
        <authorList>
            <consortium name="US DOE Joint Genome Institute"/>
            <person name="Copeland A."/>
            <person name="Lucas S."/>
            <person name="Lapidus A."/>
            <person name="Barry K."/>
            <person name="Detter J.C."/>
            <person name="Glavina T."/>
            <person name="Hammon N."/>
            <person name="Israni S."/>
            <person name="Pitluck S."/>
            <person name="Di Bartolo G."/>
            <person name="Chain P."/>
            <person name="Schmutz J."/>
            <person name="Larimer F."/>
            <person name="Land M."/>
            <person name="Lykidis A."/>
            <person name="Richardson P."/>
        </authorList>
    </citation>
    <scope>NUCLEOTIDE SEQUENCE</scope>
    <source>
        <strain evidence="2">YX</strain>
    </source>
</reference>
<dbReference type="InterPro" id="IPR013320">
    <property type="entry name" value="ConA-like_dom_sf"/>
</dbReference>
<dbReference type="AlphaFoldDB" id="Q47MW2"/>
<proteinExistence type="predicted"/>
<evidence type="ECO:0000313" key="2">
    <source>
        <dbReference type="EMBL" id="AAZ56207.1"/>
    </source>
</evidence>
<dbReference type="InterPro" id="IPR009784">
    <property type="entry name" value="DUF1349"/>
</dbReference>
<dbReference type="KEGG" id="tfu:Tfu_2174"/>
<dbReference type="Gene3D" id="2.60.120.200">
    <property type="match status" value="1"/>
</dbReference>
<dbReference type="SUPFAM" id="SSF49899">
    <property type="entry name" value="Concanavalin A-like lectins/glucanases"/>
    <property type="match status" value="1"/>
</dbReference>
<dbReference type="SMR" id="Q47MW2"/>
<sequence>MAEAAGRLPAAAFGRAVRTREGLVTERGRGGGSRRLPSVHERTPMPEPVTIPALPASLTWWNTPVDFAVTGPDSLCITAGARTDVFSDPNGTVRIANAPALLAGLDGDFTLAARVSPSLHATYDAGVLFLYVDEDNHAKLCLELSPQGQPTIVSVVTRDGVSDDCNSLAVEGEAMLRITRTGGAYAFHTNLGDGWWHLIRYFALPGPARAGFLAQSPTGEGQTVHFTEIAYTSAPPADLRGGQ</sequence>
<dbReference type="PANTHER" id="PTHR35332">
    <property type="entry name" value="REGULATION OF ENOLASE PROTEIN 1"/>
    <property type="match status" value="1"/>
</dbReference>